<dbReference type="GO" id="GO:0005829">
    <property type="term" value="C:cytosol"/>
    <property type="evidence" value="ECO:0007669"/>
    <property type="project" value="TreeGrafter"/>
</dbReference>
<dbReference type="Proteomes" id="UP000192656">
    <property type="component" value="Unassembled WGS sequence"/>
</dbReference>
<feature type="binding site" evidence="7">
    <location>
        <begin position="79"/>
        <end position="80"/>
    </location>
    <ligand>
        <name>(2S)-2-hydroxy-3-oxobutyl phosphate</name>
        <dbReference type="ChEBI" id="CHEBI:58830"/>
    </ligand>
</feature>
<dbReference type="EMBL" id="FWXR01000003">
    <property type="protein sequence ID" value="SMC52394.1"/>
    <property type="molecule type" value="Genomic_DNA"/>
</dbReference>
<dbReference type="CDD" id="cd09209">
    <property type="entry name" value="Lumazine_synthase-I"/>
    <property type="match status" value="1"/>
</dbReference>
<reference evidence="8 9" key="1">
    <citation type="submission" date="2017-04" db="EMBL/GenBank/DDBJ databases">
        <authorList>
            <person name="Afonso C.L."/>
            <person name="Miller P.J."/>
            <person name="Scott M.A."/>
            <person name="Spackman E."/>
            <person name="Goraichik I."/>
            <person name="Dimitrov K.M."/>
            <person name="Suarez D.L."/>
            <person name="Swayne D.E."/>
        </authorList>
    </citation>
    <scope>NUCLEOTIDE SEQUENCE [LARGE SCALE GENOMIC DNA]</scope>
    <source>
        <strain evidence="8 9">CGMCC 1.10972</strain>
    </source>
</reference>
<dbReference type="GO" id="GO:0009231">
    <property type="term" value="P:riboflavin biosynthetic process"/>
    <property type="evidence" value="ECO:0007669"/>
    <property type="project" value="UniProtKB-UniRule"/>
</dbReference>
<dbReference type="UniPathway" id="UPA00275">
    <property type="reaction ID" value="UER00404"/>
</dbReference>
<evidence type="ECO:0000313" key="9">
    <source>
        <dbReference type="Proteomes" id="UP000192656"/>
    </source>
</evidence>
<keyword evidence="9" id="KW-1185">Reference proteome</keyword>
<comment type="catalytic activity">
    <reaction evidence="6 7">
        <text>(2S)-2-hydroxy-3-oxobutyl phosphate + 5-amino-6-(D-ribitylamino)uracil = 6,7-dimethyl-8-(1-D-ribityl)lumazine + phosphate + 2 H2O + H(+)</text>
        <dbReference type="Rhea" id="RHEA:26152"/>
        <dbReference type="ChEBI" id="CHEBI:15377"/>
        <dbReference type="ChEBI" id="CHEBI:15378"/>
        <dbReference type="ChEBI" id="CHEBI:15934"/>
        <dbReference type="ChEBI" id="CHEBI:43474"/>
        <dbReference type="ChEBI" id="CHEBI:58201"/>
        <dbReference type="ChEBI" id="CHEBI:58830"/>
        <dbReference type="EC" id="2.5.1.78"/>
    </reaction>
</comment>
<organism evidence="8 9">
    <name type="scientific">Fulvimarina manganoxydans</name>
    <dbReference type="NCBI Taxonomy" id="937218"/>
    <lineage>
        <taxon>Bacteria</taxon>
        <taxon>Pseudomonadati</taxon>
        <taxon>Pseudomonadota</taxon>
        <taxon>Alphaproteobacteria</taxon>
        <taxon>Hyphomicrobiales</taxon>
        <taxon>Aurantimonadaceae</taxon>
        <taxon>Fulvimarina</taxon>
    </lineage>
</organism>
<dbReference type="SUPFAM" id="SSF52121">
    <property type="entry name" value="Lumazine synthase"/>
    <property type="match status" value="1"/>
</dbReference>
<evidence type="ECO:0000256" key="4">
    <source>
        <dbReference type="ARBA" id="ARBA00022619"/>
    </source>
</evidence>
<dbReference type="EC" id="2.5.1.78" evidence="3 7"/>
<feature type="active site" description="Proton donor" evidence="7">
    <location>
        <position position="82"/>
    </location>
</feature>
<evidence type="ECO:0000313" key="8">
    <source>
        <dbReference type="EMBL" id="SMC52394.1"/>
    </source>
</evidence>
<dbReference type="OrthoDB" id="9809709at2"/>
<evidence type="ECO:0000256" key="2">
    <source>
        <dbReference type="ARBA" id="ARBA00007424"/>
    </source>
</evidence>
<dbReference type="GO" id="GO:0009349">
    <property type="term" value="C:riboflavin synthase complex"/>
    <property type="evidence" value="ECO:0007669"/>
    <property type="project" value="UniProtKB-UniRule"/>
</dbReference>
<accession>A0A1W1ZVF8</accession>
<dbReference type="Pfam" id="PF00885">
    <property type="entry name" value="DMRL_synthase"/>
    <property type="match status" value="1"/>
</dbReference>
<dbReference type="HAMAP" id="MF_00178">
    <property type="entry name" value="Lumazine_synth"/>
    <property type="match status" value="1"/>
</dbReference>
<evidence type="ECO:0000256" key="3">
    <source>
        <dbReference type="ARBA" id="ARBA00012664"/>
    </source>
</evidence>
<proteinExistence type="inferred from homology"/>
<sequence length="149" mass="15580">MAAKLHVLIVEARFYDDIADQLLAGAKAELDAADVTYDIVTVPGALEAPAAIGYALTGADEGGTEYDGYVVLGCVIRGETYHFEIVAGESARGLMALSIDESLAIGNGILTVENEEQAIVRADPAQKNKGGAAARTTLEMIALRERLGA</sequence>
<keyword evidence="4 7" id="KW-0686">Riboflavin biosynthesis</keyword>
<comment type="similarity">
    <text evidence="2 7">Belongs to the DMRL synthase family.</text>
</comment>
<dbReference type="PANTHER" id="PTHR21058:SF0">
    <property type="entry name" value="6,7-DIMETHYL-8-RIBITYLLUMAZINE SYNTHASE"/>
    <property type="match status" value="1"/>
</dbReference>
<name>A0A1W1ZVF8_9HYPH</name>
<gene>
    <name evidence="7" type="primary">ribH</name>
    <name evidence="8" type="ORF">SAMN06297251_103158</name>
</gene>
<dbReference type="NCBIfam" id="NF000814">
    <property type="entry name" value="PRK00061.2-2"/>
    <property type="match status" value="1"/>
</dbReference>
<dbReference type="InterPro" id="IPR036467">
    <property type="entry name" value="LS/RS_sf"/>
</dbReference>
<dbReference type="RefSeq" id="WP_084408983.1">
    <property type="nucleotide sequence ID" value="NZ_FWXR01000003.1"/>
</dbReference>
<evidence type="ECO:0000256" key="7">
    <source>
        <dbReference type="HAMAP-Rule" id="MF_00178"/>
    </source>
</evidence>
<feature type="binding site" evidence="7">
    <location>
        <position position="121"/>
    </location>
    <ligand>
        <name>(2S)-2-hydroxy-3-oxobutyl phosphate</name>
        <dbReference type="ChEBI" id="CHEBI:58830"/>
    </ligand>
</feature>
<comment type="function">
    <text evidence="7">Catalyzes the formation of 6,7-dimethyl-8-ribityllumazine by condensation of 5-amino-6-(D-ribitylamino)uracil with 3,4-dihydroxy-2-butanone 4-phosphate. This is the penultimate step in the biosynthesis of riboflavin.</text>
</comment>
<dbReference type="InterPro" id="IPR002180">
    <property type="entry name" value="LS/RS"/>
</dbReference>
<dbReference type="NCBIfam" id="TIGR00114">
    <property type="entry name" value="lumazine-synth"/>
    <property type="match status" value="1"/>
</dbReference>
<protein>
    <recommendedName>
        <fullName evidence="3 7">6,7-dimethyl-8-ribityllumazine synthase</fullName>
        <shortName evidence="7">DMRL synthase</shortName>
        <shortName evidence="7">LS</shortName>
        <shortName evidence="7">Lumazine synthase</shortName>
        <ecNumber evidence="3 7">2.5.1.78</ecNumber>
    </recommendedName>
</protein>
<dbReference type="InterPro" id="IPR034964">
    <property type="entry name" value="LS"/>
</dbReference>
<keyword evidence="5 7" id="KW-0808">Transferase</keyword>
<feature type="binding site" evidence="7">
    <location>
        <position position="14"/>
    </location>
    <ligand>
        <name>5-amino-6-(D-ribitylamino)uracil</name>
        <dbReference type="ChEBI" id="CHEBI:15934"/>
    </ligand>
</feature>
<comment type="pathway">
    <text evidence="1 7">Cofactor biosynthesis; riboflavin biosynthesis; riboflavin from 2-hydroxy-3-oxobutyl phosphate and 5-amino-6-(D-ribitylamino)uracil: step 1/2.</text>
</comment>
<feature type="binding site" evidence="7">
    <location>
        <begin position="45"/>
        <end position="47"/>
    </location>
    <ligand>
        <name>5-amino-6-(D-ribitylamino)uracil</name>
        <dbReference type="ChEBI" id="CHEBI:15934"/>
    </ligand>
</feature>
<dbReference type="PANTHER" id="PTHR21058">
    <property type="entry name" value="6,7-DIMETHYL-8-RIBITYLLUMAZINE SYNTHASE DMRL SYNTHASE LUMAZINE SYNTHASE"/>
    <property type="match status" value="1"/>
</dbReference>
<evidence type="ECO:0000256" key="5">
    <source>
        <dbReference type="ARBA" id="ARBA00022679"/>
    </source>
</evidence>
<evidence type="ECO:0000256" key="6">
    <source>
        <dbReference type="ARBA" id="ARBA00048785"/>
    </source>
</evidence>
<feature type="binding site" evidence="7">
    <location>
        <begin position="74"/>
        <end position="76"/>
    </location>
    <ligand>
        <name>5-amino-6-(D-ribitylamino)uracil</name>
        <dbReference type="ChEBI" id="CHEBI:15934"/>
    </ligand>
</feature>
<dbReference type="AlphaFoldDB" id="A0A1W1ZVF8"/>
<dbReference type="Gene3D" id="3.40.50.960">
    <property type="entry name" value="Lumazine/riboflavin synthase"/>
    <property type="match status" value="1"/>
</dbReference>
<dbReference type="STRING" id="937218.SAMN06297251_103158"/>
<dbReference type="GO" id="GO:0000906">
    <property type="term" value="F:6,7-dimethyl-8-ribityllumazine synthase activity"/>
    <property type="evidence" value="ECO:0007669"/>
    <property type="project" value="UniProtKB-UniRule"/>
</dbReference>
<feature type="binding site" evidence="7">
    <location>
        <position position="107"/>
    </location>
    <ligand>
        <name>5-amino-6-(D-ribitylamino)uracil</name>
        <dbReference type="ChEBI" id="CHEBI:15934"/>
    </ligand>
</feature>
<evidence type="ECO:0000256" key="1">
    <source>
        <dbReference type="ARBA" id="ARBA00004917"/>
    </source>
</evidence>